<sequence>MFFSNNFLYSFFELSKLPYLPVHHGARYILNLLSDPNFIGHHSSLRKDSQAFFTILERLSHEYDDHCFHLDNIIVGDAPLKVTRHKVLTKPFCNLLHIKTNIRKKLPKLLVVPPLAGHHASLLSDTIKVLLPNFDVYVTDWFDASLVPLSDGYFSLGDYVQYIIDFINHIEGPLNILGVCQPAVPVIAATAILAEDNSPHVPKSVTLMAGPIDVRESPTPVNKFANSYDLKWFADNMIVRVPANYPGFMRKVYPGFLQLMAFMSIHLQDHASSHLKMYQAVLRGDMEEFNKRKRFYNNYFSVLDLTEEFYLQTVEEIFHKHSLPKGILHLNDRRINLEAIKDTALFCVEGEEDDITGIGQTRAALHLCKNLPDDKKAYHLQEGVGHYGVFSGRRFKTIIAPAIKEFVYKHNSK</sequence>
<protein>
    <recommendedName>
        <fullName evidence="1">PHB de-polymerase C-terminal domain-containing protein</fullName>
    </recommendedName>
</protein>
<dbReference type="KEGG" id="ptc:phytr_1320"/>
<proteinExistence type="predicted"/>
<organism evidence="2 3">
    <name type="scientific">Candidatus Phycorickettsia trachydisci</name>
    <dbReference type="NCBI Taxonomy" id="2115978"/>
    <lineage>
        <taxon>Bacteria</taxon>
        <taxon>Pseudomonadati</taxon>
        <taxon>Pseudomonadota</taxon>
        <taxon>Alphaproteobacteria</taxon>
        <taxon>Rickettsiales</taxon>
        <taxon>Rickettsiaceae</taxon>
        <taxon>Candidatus Phycorickettsia</taxon>
    </lineage>
</organism>
<evidence type="ECO:0000313" key="2">
    <source>
        <dbReference type="EMBL" id="AVP87092.1"/>
    </source>
</evidence>
<dbReference type="PANTHER" id="PTHR36837">
    <property type="entry name" value="POLY(3-HYDROXYALKANOATE) POLYMERASE SUBUNIT PHAC"/>
    <property type="match status" value="1"/>
</dbReference>
<dbReference type="RefSeq" id="WP_106873967.1">
    <property type="nucleotide sequence ID" value="NZ_CP027845.1"/>
</dbReference>
<dbReference type="EMBL" id="CP027845">
    <property type="protein sequence ID" value="AVP87092.1"/>
    <property type="molecule type" value="Genomic_DNA"/>
</dbReference>
<keyword evidence="3" id="KW-1185">Reference proteome</keyword>
<feature type="domain" description="PHB de-polymerase C-terminal" evidence="1">
    <location>
        <begin position="209"/>
        <end position="410"/>
    </location>
</feature>
<dbReference type="InterPro" id="IPR029058">
    <property type="entry name" value="AB_hydrolase_fold"/>
</dbReference>
<evidence type="ECO:0000313" key="3">
    <source>
        <dbReference type="Proteomes" id="UP000241762"/>
    </source>
</evidence>
<dbReference type="SUPFAM" id="SSF53474">
    <property type="entry name" value="alpha/beta-Hydrolases"/>
    <property type="match status" value="1"/>
</dbReference>
<dbReference type="NCBIfam" id="TIGR01849">
    <property type="entry name" value="PHB_depoly_PhaZ"/>
    <property type="match status" value="1"/>
</dbReference>
<dbReference type="InterPro" id="IPR009656">
    <property type="entry name" value="PHB_depo_C"/>
</dbReference>
<evidence type="ECO:0000259" key="1">
    <source>
        <dbReference type="Pfam" id="PF06850"/>
    </source>
</evidence>
<dbReference type="PIRSF" id="PIRSF020818">
    <property type="entry name" value="PHB_depoly_PhaZ"/>
    <property type="match status" value="1"/>
</dbReference>
<dbReference type="OrthoDB" id="9774318at2"/>
<dbReference type="PANTHER" id="PTHR36837:SF4">
    <property type="entry name" value="BLR0908 PROTEIN"/>
    <property type="match status" value="1"/>
</dbReference>
<reference evidence="2 3" key="1">
    <citation type="submission" date="2018-03" db="EMBL/GenBank/DDBJ databases">
        <title>A gene transfer event suggests a long-term partnership between eustigmatophyte algae and a novel lineage of endosymbiotic bacteria.</title>
        <authorList>
            <person name="Yurchenko T."/>
            <person name="Sevcikova T."/>
            <person name="Pribyl P."/>
            <person name="El Karkouri K."/>
            <person name="Klimes V."/>
            <person name="Amaral R."/>
            <person name="Zbrankova V."/>
            <person name="Kim E."/>
            <person name="Raoult D."/>
            <person name="Santos L.M.A."/>
            <person name="Elias M."/>
        </authorList>
    </citation>
    <scope>NUCLEOTIDE SEQUENCE [LARGE SCALE GENOMIC DNA]</scope>
    <source>
        <strain evidence="2">CCALA 838</strain>
    </source>
</reference>
<dbReference type="AlphaFoldDB" id="A0A2P1P743"/>
<accession>A0A2P1P743</accession>
<dbReference type="Pfam" id="PF06850">
    <property type="entry name" value="PHB_depo_C"/>
    <property type="match status" value="1"/>
</dbReference>
<dbReference type="InterPro" id="IPR051321">
    <property type="entry name" value="PHA/PHB_synthase"/>
</dbReference>
<dbReference type="InterPro" id="IPR010915">
    <property type="entry name" value="PHB_depoly_PhaZ"/>
</dbReference>
<name>A0A2P1P743_9RICK</name>
<dbReference type="Gene3D" id="3.40.50.1820">
    <property type="entry name" value="alpha/beta hydrolase"/>
    <property type="match status" value="1"/>
</dbReference>
<dbReference type="Proteomes" id="UP000241762">
    <property type="component" value="Chromosome"/>
</dbReference>
<gene>
    <name evidence="2" type="ORF">phytr_1320</name>
</gene>